<protein>
    <submittedName>
        <fullName evidence="2">Uncharacterized protein</fullName>
    </submittedName>
</protein>
<gene>
    <name evidence="2" type="ORF">HAX54_035155</name>
</gene>
<dbReference type="Proteomes" id="UP000823775">
    <property type="component" value="Unassembled WGS sequence"/>
</dbReference>
<reference evidence="2 3" key="1">
    <citation type="journal article" date="2021" name="BMC Genomics">
        <title>Datura genome reveals duplications of psychoactive alkaloid biosynthetic genes and high mutation rate following tissue culture.</title>
        <authorList>
            <person name="Rajewski A."/>
            <person name="Carter-House D."/>
            <person name="Stajich J."/>
            <person name="Litt A."/>
        </authorList>
    </citation>
    <scope>NUCLEOTIDE SEQUENCE [LARGE SCALE GENOMIC DNA]</scope>
    <source>
        <strain evidence="2">AR-01</strain>
    </source>
</reference>
<evidence type="ECO:0000256" key="1">
    <source>
        <dbReference type="SAM" id="MobiDB-lite"/>
    </source>
</evidence>
<evidence type="ECO:0000313" key="3">
    <source>
        <dbReference type="Proteomes" id="UP000823775"/>
    </source>
</evidence>
<comment type="caution">
    <text evidence="2">The sequence shown here is derived from an EMBL/GenBank/DDBJ whole genome shotgun (WGS) entry which is preliminary data.</text>
</comment>
<organism evidence="2 3">
    <name type="scientific">Datura stramonium</name>
    <name type="common">Jimsonweed</name>
    <name type="synonym">Common thornapple</name>
    <dbReference type="NCBI Taxonomy" id="4076"/>
    <lineage>
        <taxon>Eukaryota</taxon>
        <taxon>Viridiplantae</taxon>
        <taxon>Streptophyta</taxon>
        <taxon>Embryophyta</taxon>
        <taxon>Tracheophyta</taxon>
        <taxon>Spermatophyta</taxon>
        <taxon>Magnoliopsida</taxon>
        <taxon>eudicotyledons</taxon>
        <taxon>Gunneridae</taxon>
        <taxon>Pentapetalae</taxon>
        <taxon>asterids</taxon>
        <taxon>lamiids</taxon>
        <taxon>Solanales</taxon>
        <taxon>Solanaceae</taxon>
        <taxon>Solanoideae</taxon>
        <taxon>Datureae</taxon>
        <taxon>Datura</taxon>
    </lineage>
</organism>
<accession>A0ABS8SF07</accession>
<dbReference type="EMBL" id="JACEIK010000457">
    <property type="protein sequence ID" value="MCD7457469.1"/>
    <property type="molecule type" value="Genomic_DNA"/>
</dbReference>
<sequence>MSKIQDLEHRVSELEGIGAREALVALMVNMIKMKIDVQQLQPDPSIFDASLPEDEGFEDERRSMNDVTTHMVDADLSSRAPAGKESDTTKTITLAQSEEAKDS</sequence>
<feature type="region of interest" description="Disordered" evidence="1">
    <location>
        <begin position="71"/>
        <end position="103"/>
    </location>
</feature>
<keyword evidence="3" id="KW-1185">Reference proteome</keyword>
<evidence type="ECO:0000313" key="2">
    <source>
        <dbReference type="EMBL" id="MCD7457469.1"/>
    </source>
</evidence>
<name>A0ABS8SF07_DATST</name>
<proteinExistence type="predicted"/>